<dbReference type="Gene3D" id="3.30.160.60">
    <property type="entry name" value="Classic Zinc Finger"/>
    <property type="match status" value="1"/>
</dbReference>
<protein>
    <recommendedName>
        <fullName evidence="1">C2H2-type domain-containing protein</fullName>
    </recommendedName>
</protein>
<dbReference type="InterPro" id="IPR013087">
    <property type="entry name" value="Znf_C2H2_type"/>
</dbReference>
<reference evidence="2" key="1">
    <citation type="journal article" date="2014" name="Front. Microbiol.">
        <title>High frequency of phylogenetically diverse reductive dehalogenase-homologous genes in deep subseafloor sedimentary metagenomes.</title>
        <authorList>
            <person name="Kawai M."/>
            <person name="Futagami T."/>
            <person name="Toyoda A."/>
            <person name="Takaki Y."/>
            <person name="Nishi S."/>
            <person name="Hori S."/>
            <person name="Arai W."/>
            <person name="Tsubouchi T."/>
            <person name="Morono Y."/>
            <person name="Uchiyama I."/>
            <person name="Ito T."/>
            <person name="Fujiyama A."/>
            <person name="Inagaki F."/>
            <person name="Takami H."/>
        </authorList>
    </citation>
    <scope>NUCLEOTIDE SEQUENCE</scope>
    <source>
        <strain evidence="2">Expedition CK06-06</strain>
    </source>
</reference>
<name>X1S185_9ZZZZ</name>
<organism evidence="2">
    <name type="scientific">marine sediment metagenome</name>
    <dbReference type="NCBI Taxonomy" id="412755"/>
    <lineage>
        <taxon>unclassified sequences</taxon>
        <taxon>metagenomes</taxon>
        <taxon>ecological metagenomes</taxon>
    </lineage>
</organism>
<feature type="non-terminal residue" evidence="2">
    <location>
        <position position="1"/>
    </location>
</feature>
<dbReference type="EMBL" id="BARW01004287">
    <property type="protein sequence ID" value="GAI61524.1"/>
    <property type="molecule type" value="Genomic_DNA"/>
</dbReference>
<gene>
    <name evidence="2" type="ORF">S12H4_10163</name>
</gene>
<proteinExistence type="predicted"/>
<accession>X1S185</accession>
<comment type="caution">
    <text evidence="2">The sequence shown here is derived from an EMBL/GenBank/DDBJ whole genome shotgun (WGS) entry which is preliminary data.</text>
</comment>
<dbReference type="SMART" id="SM00355">
    <property type="entry name" value="ZnF_C2H2"/>
    <property type="match status" value="1"/>
</dbReference>
<sequence>FKRNGNWSEDAFDILFFYSYCYQRDTSVDSVYDHIIGSMNYLIKGTYPIIPLIQCFNDGTTYNPRERFKPGDPEYSENYMKAQYDRQKALLEPKGWWSDSIGFYPWAAGYGNDARRSSVMQAEIKELNTGEAPPPFPCPYCPATFTTQAELDAHIASEHPSGEELDVGDSCIDRNSFTSANYTYINKGNPANATGRLKNVCLYVRRTNGLTTKIGVFYVVSGDILKCRSVHNAGTIPTGKQNVLVDMEIHKGDYIGIFSGENIGYSTDTGAGIWGNAPKVDGCIVGA</sequence>
<feature type="domain" description="C2H2-type" evidence="1">
    <location>
        <begin position="136"/>
        <end position="164"/>
    </location>
</feature>
<dbReference type="PROSITE" id="PS00028">
    <property type="entry name" value="ZINC_FINGER_C2H2_1"/>
    <property type="match status" value="1"/>
</dbReference>
<feature type="non-terminal residue" evidence="2">
    <location>
        <position position="287"/>
    </location>
</feature>
<dbReference type="PROSITE" id="PS50157">
    <property type="entry name" value="ZINC_FINGER_C2H2_2"/>
    <property type="match status" value="1"/>
</dbReference>
<evidence type="ECO:0000313" key="2">
    <source>
        <dbReference type="EMBL" id="GAI61524.1"/>
    </source>
</evidence>
<evidence type="ECO:0000259" key="1">
    <source>
        <dbReference type="PROSITE" id="PS50157"/>
    </source>
</evidence>
<dbReference type="AlphaFoldDB" id="X1S185"/>